<proteinExistence type="predicted"/>
<keyword evidence="2" id="KW-1185">Reference proteome</keyword>
<gene>
    <name evidence="1" type="ORF">NQ314_008885</name>
</gene>
<accession>A0AAV8Y6P4</accession>
<comment type="caution">
    <text evidence="1">The sequence shown here is derived from an EMBL/GenBank/DDBJ whole genome shotgun (WGS) entry which is preliminary data.</text>
</comment>
<reference evidence="1" key="1">
    <citation type="journal article" date="2023" name="Insect Mol. Biol.">
        <title>Genome sequencing provides insights into the evolution of gene families encoding plant cell wall-degrading enzymes in longhorned beetles.</title>
        <authorList>
            <person name="Shin N.R."/>
            <person name="Okamura Y."/>
            <person name="Kirsch R."/>
            <person name="Pauchet Y."/>
        </authorList>
    </citation>
    <scope>NUCLEOTIDE SEQUENCE</scope>
    <source>
        <strain evidence="1">RBIC_L_NR</strain>
    </source>
</reference>
<sequence length="108" mass="12604">MLEPEYRSKVLAKVFEDVRARISKAQGRSARTYNLRRRDVRYSVGQRVWRRNYVLSDGSRYFTAKLAPRYVGPLVVRKVVYPWTYELVGLNGNNAGVWHAKDLKPDTT</sequence>
<protein>
    <submittedName>
        <fullName evidence="1">Uncharacterized protein</fullName>
    </submittedName>
</protein>
<dbReference type="Proteomes" id="UP001162156">
    <property type="component" value="Unassembled WGS sequence"/>
</dbReference>
<evidence type="ECO:0000313" key="1">
    <source>
        <dbReference type="EMBL" id="KAJ8946491.1"/>
    </source>
</evidence>
<name>A0AAV8Y6P4_9CUCU</name>
<dbReference type="EMBL" id="JANEYF010002437">
    <property type="protein sequence ID" value="KAJ8946491.1"/>
    <property type="molecule type" value="Genomic_DNA"/>
</dbReference>
<evidence type="ECO:0000313" key="2">
    <source>
        <dbReference type="Proteomes" id="UP001162156"/>
    </source>
</evidence>
<organism evidence="1 2">
    <name type="scientific">Rhamnusium bicolor</name>
    <dbReference type="NCBI Taxonomy" id="1586634"/>
    <lineage>
        <taxon>Eukaryota</taxon>
        <taxon>Metazoa</taxon>
        <taxon>Ecdysozoa</taxon>
        <taxon>Arthropoda</taxon>
        <taxon>Hexapoda</taxon>
        <taxon>Insecta</taxon>
        <taxon>Pterygota</taxon>
        <taxon>Neoptera</taxon>
        <taxon>Endopterygota</taxon>
        <taxon>Coleoptera</taxon>
        <taxon>Polyphaga</taxon>
        <taxon>Cucujiformia</taxon>
        <taxon>Chrysomeloidea</taxon>
        <taxon>Cerambycidae</taxon>
        <taxon>Lepturinae</taxon>
        <taxon>Rhagiini</taxon>
        <taxon>Rhamnusium</taxon>
    </lineage>
</organism>
<dbReference type="AlphaFoldDB" id="A0AAV8Y6P4"/>